<dbReference type="Proteomes" id="UP001210231">
    <property type="component" value="Unassembled WGS sequence"/>
</dbReference>
<evidence type="ECO:0000313" key="2">
    <source>
        <dbReference type="Proteomes" id="UP001210231"/>
    </source>
</evidence>
<sequence>MASQAMRFFIAPPGAGLLAVGRLCPQIISSQVVLIKQAGT</sequence>
<keyword evidence="2" id="KW-1185">Reference proteome</keyword>
<evidence type="ECO:0000313" key="1">
    <source>
        <dbReference type="EMBL" id="MDA3614511.1"/>
    </source>
</evidence>
<dbReference type="EMBL" id="JAQGEF010000006">
    <property type="protein sequence ID" value="MDA3614511.1"/>
    <property type="molecule type" value="Genomic_DNA"/>
</dbReference>
<organism evidence="1 2">
    <name type="scientific">Polluticaenibacter yanchengensis</name>
    <dbReference type="NCBI Taxonomy" id="3014562"/>
    <lineage>
        <taxon>Bacteria</taxon>
        <taxon>Pseudomonadati</taxon>
        <taxon>Bacteroidota</taxon>
        <taxon>Chitinophagia</taxon>
        <taxon>Chitinophagales</taxon>
        <taxon>Chitinophagaceae</taxon>
        <taxon>Polluticaenibacter</taxon>
    </lineage>
</organism>
<proteinExistence type="predicted"/>
<accession>A0ABT4UI52</accession>
<name>A0ABT4UI52_9BACT</name>
<protein>
    <submittedName>
        <fullName evidence="1">Uncharacterized protein</fullName>
    </submittedName>
</protein>
<reference evidence="1 2" key="1">
    <citation type="submission" date="2022-12" db="EMBL/GenBank/DDBJ databases">
        <title>Chitinophagaceae gen. sp. nov., a new member of the family Chitinophagaceae, isolated from soil in a chemical factory.</title>
        <authorList>
            <person name="Ke Z."/>
        </authorList>
    </citation>
    <scope>NUCLEOTIDE SEQUENCE [LARGE SCALE GENOMIC DNA]</scope>
    <source>
        <strain evidence="1 2">LY-5</strain>
    </source>
</reference>
<gene>
    <name evidence="1" type="ORF">O3P16_06800</name>
</gene>
<comment type="caution">
    <text evidence="1">The sequence shown here is derived from an EMBL/GenBank/DDBJ whole genome shotgun (WGS) entry which is preliminary data.</text>
</comment>